<comment type="caution">
    <text evidence="2">The sequence shown here is derived from an EMBL/GenBank/DDBJ whole genome shotgun (WGS) entry which is preliminary data.</text>
</comment>
<keyword evidence="1" id="KW-1133">Transmembrane helix</keyword>
<evidence type="ECO:0000256" key="1">
    <source>
        <dbReference type="SAM" id="Phobius"/>
    </source>
</evidence>
<keyword evidence="1" id="KW-0472">Membrane</keyword>
<dbReference type="EMBL" id="JAHRWL010000001">
    <property type="protein sequence ID" value="MBV2359576.1"/>
    <property type="molecule type" value="Genomic_DNA"/>
</dbReference>
<evidence type="ECO:0000313" key="2">
    <source>
        <dbReference type="EMBL" id="MBV2359576.1"/>
    </source>
</evidence>
<name>A0ABS6N6E4_9RHOB</name>
<dbReference type="RefSeq" id="WP_217777376.1">
    <property type="nucleotide sequence ID" value="NZ_JAHRWL010000001.1"/>
</dbReference>
<protein>
    <submittedName>
        <fullName evidence="2">Uncharacterized protein</fullName>
    </submittedName>
</protein>
<accession>A0ABS6N6E4</accession>
<proteinExistence type="predicted"/>
<organism evidence="2 3">
    <name type="scientific">Thalassococcus arenae</name>
    <dbReference type="NCBI Taxonomy" id="2851652"/>
    <lineage>
        <taxon>Bacteria</taxon>
        <taxon>Pseudomonadati</taxon>
        <taxon>Pseudomonadota</taxon>
        <taxon>Alphaproteobacteria</taxon>
        <taxon>Rhodobacterales</taxon>
        <taxon>Roseobacteraceae</taxon>
        <taxon>Thalassococcus</taxon>
    </lineage>
</organism>
<sequence length="110" mass="11763">MLTQLALPTLVLMALALAVPRLGERLVPETLVGLVALGIGSAIMLWLLSAAGFALSYLWRSPEVADLLGVLPGSGARHFLVLGLKAGLIWGPVLILAVSTAPRRWKTERW</sequence>
<dbReference type="Proteomes" id="UP001166293">
    <property type="component" value="Unassembled WGS sequence"/>
</dbReference>
<gene>
    <name evidence="2" type="ORF">KUH32_07310</name>
</gene>
<feature type="transmembrane region" description="Helical" evidence="1">
    <location>
        <begin position="34"/>
        <end position="59"/>
    </location>
</feature>
<evidence type="ECO:0000313" key="3">
    <source>
        <dbReference type="Proteomes" id="UP001166293"/>
    </source>
</evidence>
<keyword evidence="1" id="KW-0812">Transmembrane</keyword>
<keyword evidence="3" id="KW-1185">Reference proteome</keyword>
<reference evidence="2" key="1">
    <citation type="submission" date="2021-06" db="EMBL/GenBank/DDBJ databases">
        <title>Thalassococcus sp. CAU 1522 isolated from sea sand, Republic of Korea.</title>
        <authorList>
            <person name="Kim W."/>
        </authorList>
    </citation>
    <scope>NUCLEOTIDE SEQUENCE</scope>
    <source>
        <strain evidence="2">CAU 1522</strain>
    </source>
</reference>
<feature type="transmembrane region" description="Helical" evidence="1">
    <location>
        <begin position="79"/>
        <end position="101"/>
    </location>
</feature>